<dbReference type="RefSeq" id="WP_002711358.1">
    <property type="nucleotide sequence ID" value="NZ_KB375281.1"/>
</dbReference>
<evidence type="ECO:0008006" key="3">
    <source>
        <dbReference type="Google" id="ProtNLM"/>
    </source>
</evidence>
<dbReference type="NCBIfam" id="TIGR03223">
    <property type="entry name" value="Phn_opern_protn"/>
    <property type="match status" value="1"/>
</dbReference>
<sequence length="235" mass="25920">MSQYPRYAIYFVPAADSVLYRFGASLIGYDAYAGQPLAFAPNIESEVDGWARFTGDPRKYGFHATLKAPIALAANRTEGDLISAMAAFARTPRAIPVITPTVRSISSFIAVVPDPPCEALQAFARDCVTAFDGFRAPLTAADRERRNASVLSGRQIAHLDRWGYPYVMDDFRFHMTLAGSLPADRLESVTAILRDRFAALNLETIAIDRLALLRQDGATTRFTIVHHWPLTPARA</sequence>
<dbReference type="PATRIC" id="fig|883079.3.peg.511"/>
<dbReference type="PIRSF" id="PIRSF033328">
    <property type="entry name" value="Phest_Mll4975"/>
    <property type="match status" value="1"/>
</dbReference>
<gene>
    <name evidence="1" type="ORF">HMPREF9696_00492</name>
</gene>
<accession>K8PI67</accession>
<keyword evidence="2" id="KW-1185">Reference proteome</keyword>
<dbReference type="AlphaFoldDB" id="K8PI67"/>
<dbReference type="Pfam" id="PF06299">
    <property type="entry name" value="DUF1045"/>
    <property type="match status" value="1"/>
</dbReference>
<dbReference type="HOGENOM" id="CLU_074099_0_0_5"/>
<reference evidence="1 2" key="1">
    <citation type="submission" date="2012-04" db="EMBL/GenBank/DDBJ databases">
        <title>The Genome Sequence of Afipia clevelandensis ATCC 49720.</title>
        <authorList>
            <consortium name="The Broad Institute Genome Sequencing Platform"/>
            <person name="Earl A."/>
            <person name="Ward D."/>
            <person name="Feldgarden M."/>
            <person name="Gevers D."/>
            <person name="Huys G."/>
            <person name="Walker B."/>
            <person name="Young S.K."/>
            <person name="Zeng Q."/>
            <person name="Gargeya S."/>
            <person name="Fitzgerald M."/>
            <person name="Haas B."/>
            <person name="Abouelleil A."/>
            <person name="Alvarado L."/>
            <person name="Arachchi H.M."/>
            <person name="Berlin A."/>
            <person name="Chapman S.B."/>
            <person name="Goldberg J."/>
            <person name="Griggs A."/>
            <person name="Gujja S."/>
            <person name="Hansen M."/>
            <person name="Howarth C."/>
            <person name="Imamovic A."/>
            <person name="Larimer J."/>
            <person name="McCowen C."/>
            <person name="Montmayeur A."/>
            <person name="Murphy C."/>
            <person name="Neiman D."/>
            <person name="Pearson M."/>
            <person name="Priest M."/>
            <person name="Roberts A."/>
            <person name="Saif S."/>
            <person name="Shea T."/>
            <person name="Sisk P."/>
            <person name="Sykes S."/>
            <person name="Wortman J."/>
            <person name="Nusbaum C."/>
            <person name="Birren B."/>
        </authorList>
    </citation>
    <scope>NUCLEOTIDE SEQUENCE [LARGE SCALE GENOMIC DNA]</scope>
    <source>
        <strain evidence="1 2">ATCC 49720</strain>
    </source>
</reference>
<dbReference type="InterPro" id="IPR009389">
    <property type="entry name" value="DUF1045"/>
</dbReference>
<dbReference type="Gene3D" id="3.90.1140.10">
    <property type="entry name" value="Cyclic phosphodiesterase"/>
    <property type="match status" value="1"/>
</dbReference>
<evidence type="ECO:0000313" key="1">
    <source>
        <dbReference type="EMBL" id="EKS42327.1"/>
    </source>
</evidence>
<comment type="caution">
    <text evidence="1">The sequence shown here is derived from an EMBL/GenBank/DDBJ whole genome shotgun (WGS) entry which is preliminary data.</text>
</comment>
<dbReference type="OrthoDB" id="4954742at2"/>
<protein>
    <recommendedName>
        <fullName evidence="3">Phosphonate metabolism protein</fullName>
    </recommendedName>
</protein>
<dbReference type="EMBL" id="AGWY01000002">
    <property type="protein sequence ID" value="EKS42327.1"/>
    <property type="molecule type" value="Genomic_DNA"/>
</dbReference>
<organism evidence="1 2">
    <name type="scientific">Afipia clevelandensis ATCC 49720</name>
    <dbReference type="NCBI Taxonomy" id="883079"/>
    <lineage>
        <taxon>Bacteria</taxon>
        <taxon>Pseudomonadati</taxon>
        <taxon>Pseudomonadota</taxon>
        <taxon>Alphaproteobacteria</taxon>
        <taxon>Hyphomicrobiales</taxon>
        <taxon>Nitrobacteraceae</taxon>
        <taxon>Afipia</taxon>
    </lineage>
</organism>
<evidence type="ECO:0000313" key="2">
    <source>
        <dbReference type="Proteomes" id="UP000001095"/>
    </source>
</evidence>
<proteinExistence type="predicted"/>
<dbReference type="Proteomes" id="UP000001095">
    <property type="component" value="Unassembled WGS sequence"/>
</dbReference>
<name>K8PI67_9BRAD</name>